<feature type="domain" description="PafC HTH" evidence="2">
    <location>
        <begin position="347"/>
        <end position="462"/>
    </location>
</feature>
<dbReference type="EMBL" id="LXEY01000021">
    <property type="protein sequence ID" value="OAV59758.1"/>
    <property type="molecule type" value="Genomic_DNA"/>
</dbReference>
<evidence type="ECO:0000259" key="2">
    <source>
        <dbReference type="Pfam" id="PF19187"/>
    </source>
</evidence>
<proteinExistence type="predicted"/>
<organism evidence="3 4">
    <name type="scientific">Enteractinococcus helveticum</name>
    <dbReference type="NCBI Taxonomy" id="1837282"/>
    <lineage>
        <taxon>Bacteria</taxon>
        <taxon>Bacillati</taxon>
        <taxon>Actinomycetota</taxon>
        <taxon>Actinomycetes</taxon>
        <taxon>Micrococcales</taxon>
        <taxon>Micrococcaceae</taxon>
    </lineage>
</organism>
<dbReference type="AlphaFoldDB" id="A0A1B7LX35"/>
<reference evidence="3 4" key="1">
    <citation type="submission" date="2016-04" db="EMBL/GenBank/DDBJ databases">
        <title>First whole genome shotgun sequence of the bacterium Enteractinococcus sp. strain UASWS1574.</title>
        <authorList>
            <person name="Crovadore J."/>
            <person name="Chablais R."/>
            <person name="Lefort F."/>
        </authorList>
    </citation>
    <scope>NUCLEOTIDE SEQUENCE [LARGE SCALE GENOMIC DNA]</scope>
    <source>
        <strain evidence="3 4">UASWS1574</strain>
    </source>
</reference>
<dbReference type="STRING" id="1837282.A6F49_13335"/>
<evidence type="ECO:0008006" key="5">
    <source>
        <dbReference type="Google" id="ProtNLM"/>
    </source>
</evidence>
<feature type="domain" description="WYL" evidence="1">
    <location>
        <begin position="139"/>
        <end position="204"/>
    </location>
</feature>
<name>A0A1B7LX35_9MICC</name>
<gene>
    <name evidence="3" type="ORF">A6F49_13335</name>
</gene>
<dbReference type="InterPro" id="IPR043839">
    <property type="entry name" value="PafC_HTH"/>
</dbReference>
<feature type="domain" description="WYL" evidence="1">
    <location>
        <begin position="491"/>
        <end position="558"/>
    </location>
</feature>
<dbReference type="Proteomes" id="UP000078292">
    <property type="component" value="Unassembled WGS sequence"/>
</dbReference>
<dbReference type="OrthoDB" id="3268930at2"/>
<protein>
    <recommendedName>
        <fullName evidence="5">WYL domain-containing protein</fullName>
    </recommendedName>
</protein>
<dbReference type="RefSeq" id="WP_043058259.1">
    <property type="nucleotide sequence ID" value="NZ_LXEY01000021.1"/>
</dbReference>
<evidence type="ECO:0000313" key="3">
    <source>
        <dbReference type="EMBL" id="OAV59758.1"/>
    </source>
</evidence>
<dbReference type="PANTHER" id="PTHR34580">
    <property type="match status" value="1"/>
</dbReference>
<dbReference type="InterPro" id="IPR026881">
    <property type="entry name" value="WYL_dom"/>
</dbReference>
<dbReference type="InterPro" id="IPR051534">
    <property type="entry name" value="CBASS_pafABC_assoc_protein"/>
</dbReference>
<evidence type="ECO:0000313" key="4">
    <source>
        <dbReference type="Proteomes" id="UP000078292"/>
    </source>
</evidence>
<keyword evidence="4" id="KW-1185">Reference proteome</keyword>
<evidence type="ECO:0000259" key="1">
    <source>
        <dbReference type="Pfam" id="PF13280"/>
    </source>
</evidence>
<dbReference type="Pfam" id="PF19187">
    <property type="entry name" value="HTH_PafC"/>
    <property type="match status" value="1"/>
</dbReference>
<sequence length="669" mass="74137">MSRSAERIVSLLWLLLEAGAIGRTKSEIFSYLYDHLDTSQTAKQRQFSRDKEALTSIGVPVQWQQQPQADDVYLIDRDQLYLPDLALTDDEIVALHQARALWMRTPIEDVIHAALARMTAQQPTTPPVVGAQLATGQSLLTELVAAAREQAPVKFRYRTVGREEITVRRVRPWAVLMAHQQWYMTGWDLDRRSQRLFKLSRIESKTISLLAAEVLWDQEHASARPADFDVEDIRQRLYTDQPPTDGYVWLATDTASSVRIRAQRVDQRPGWDLLHITYRDPLKIAATIAALTTNAQVDHDRSPELAELVSDILAIVRDAHRGESALTVPTLAKVARPRKRTGDREVIARRLGIVAVVNQHGGSLPRATVRQRFGISDATLTEDLAAMQFWGMPETDFAGGQFEVDPHADPIEISNAELLAQPWQLSAPEALGLISGLSAVTTIPGVSTTQQAAARSLERKLRDAVDTVAPHVGPHDAIVHPDLSLGDDDEVAEVLHQAARGHLVVNISYYSESSGAISTRAIEPLQLLYSAGHAYVRAWCRNTADHRTFRIDRIGSATLTTESFVPVKEQPDSRAIAPAVNDDAITVVIHATHRQRDVLGAYHPIATAVAHDGSVFAQLAFRSLTPLIELLTNHPGQITVVQPGNIRETVWTMTDQASSTSHESTRELF</sequence>
<comment type="caution">
    <text evidence="3">The sequence shown here is derived from an EMBL/GenBank/DDBJ whole genome shotgun (WGS) entry which is preliminary data.</text>
</comment>
<accession>A0A1B7LX35</accession>
<dbReference type="PANTHER" id="PTHR34580:SF1">
    <property type="entry name" value="PROTEIN PAFC"/>
    <property type="match status" value="1"/>
</dbReference>
<dbReference type="PROSITE" id="PS52050">
    <property type="entry name" value="WYL"/>
    <property type="match status" value="2"/>
</dbReference>
<dbReference type="Pfam" id="PF13280">
    <property type="entry name" value="WYL"/>
    <property type="match status" value="2"/>
</dbReference>